<feature type="region of interest" description="Disordered" evidence="11">
    <location>
        <begin position="705"/>
        <end position="725"/>
    </location>
</feature>
<evidence type="ECO:0000259" key="14">
    <source>
        <dbReference type="PROSITE" id="PS50929"/>
    </source>
</evidence>
<keyword evidence="16" id="KW-1185">Reference proteome</keyword>
<feature type="transmembrane region" description="Helical" evidence="12">
    <location>
        <begin position="742"/>
        <end position="764"/>
    </location>
</feature>
<dbReference type="PANTHER" id="PTHR43394:SF16">
    <property type="entry name" value="ABC TRANSPORTER B FAMILY MEMBER 4-LIKE ISOFORM X1"/>
    <property type="match status" value="1"/>
</dbReference>
<feature type="domain" description="ABC transmembrane type-1" evidence="14">
    <location>
        <begin position="744"/>
        <end position="1030"/>
    </location>
</feature>
<dbReference type="PROSITE" id="PS00211">
    <property type="entry name" value="ABC_TRANSPORTER_1"/>
    <property type="match status" value="2"/>
</dbReference>
<feature type="transmembrane region" description="Helical" evidence="12">
    <location>
        <begin position="212"/>
        <end position="232"/>
    </location>
</feature>
<evidence type="ECO:0000313" key="16">
    <source>
        <dbReference type="Proteomes" id="UP001187192"/>
    </source>
</evidence>
<dbReference type="FunFam" id="1.20.1560.10:FF:000025">
    <property type="entry name" value="ABC transporter B family member 9"/>
    <property type="match status" value="1"/>
</dbReference>
<dbReference type="GO" id="GO:0005524">
    <property type="term" value="F:ATP binding"/>
    <property type="evidence" value="ECO:0007669"/>
    <property type="project" value="UniProtKB-KW"/>
</dbReference>
<comment type="caution">
    <text evidence="15">The sequence shown here is derived from an EMBL/GenBank/DDBJ whole genome shotgun (WGS) entry which is preliminary data.</text>
</comment>
<dbReference type="GO" id="GO:0005743">
    <property type="term" value="C:mitochondrial inner membrane"/>
    <property type="evidence" value="ECO:0007669"/>
    <property type="project" value="TreeGrafter"/>
</dbReference>
<feature type="region of interest" description="Disordered" evidence="11">
    <location>
        <begin position="638"/>
        <end position="682"/>
    </location>
</feature>
<dbReference type="EMBL" id="BTGU01000055">
    <property type="protein sequence ID" value="GMN55054.1"/>
    <property type="molecule type" value="Genomic_DNA"/>
</dbReference>
<feature type="region of interest" description="Disordered" evidence="11">
    <location>
        <begin position="15"/>
        <end position="46"/>
    </location>
</feature>
<dbReference type="PROSITE" id="PS50893">
    <property type="entry name" value="ABC_TRANSPORTER_2"/>
    <property type="match status" value="2"/>
</dbReference>
<feature type="domain" description="ABC transporter" evidence="13">
    <location>
        <begin position="385"/>
        <end position="621"/>
    </location>
</feature>
<proteinExistence type="inferred from homology"/>
<dbReference type="InterPro" id="IPR003593">
    <property type="entry name" value="AAA+_ATPase"/>
</dbReference>
<accession>A0AA88ALP2</accession>
<protein>
    <submittedName>
        <fullName evidence="15">Uncharacterized protein</fullName>
    </submittedName>
</protein>
<dbReference type="CDD" id="cd18578">
    <property type="entry name" value="ABC_6TM_Pgp_ABCB1_D2_like"/>
    <property type="match status" value="1"/>
</dbReference>
<dbReference type="InterPro" id="IPR003439">
    <property type="entry name" value="ABC_transporter-like_ATP-bd"/>
</dbReference>
<feature type="transmembrane region" description="Helical" evidence="12">
    <location>
        <begin position="965"/>
        <end position="984"/>
    </location>
</feature>
<dbReference type="Pfam" id="PF00005">
    <property type="entry name" value="ABC_tran"/>
    <property type="match status" value="2"/>
</dbReference>
<keyword evidence="9 12" id="KW-0472">Membrane</keyword>
<name>A0AA88ALP2_FICCA</name>
<dbReference type="CDD" id="cd03249">
    <property type="entry name" value="ABC_MTABC3_MDL1_MDL2"/>
    <property type="match status" value="2"/>
</dbReference>
<keyword evidence="8 12" id="KW-1133">Transmembrane helix</keyword>
<comment type="similarity">
    <text evidence="2">Belongs to the ABC transporter superfamily. ABCB family. Multidrug resistance exporter (TC 3.A.1.201) subfamily.</text>
</comment>
<dbReference type="GO" id="GO:0005886">
    <property type="term" value="C:plasma membrane"/>
    <property type="evidence" value="ECO:0007669"/>
    <property type="project" value="UniProtKB-SubCell"/>
</dbReference>
<feature type="transmembrane region" description="Helical" evidence="12">
    <location>
        <begin position="114"/>
        <end position="131"/>
    </location>
</feature>
<organism evidence="15 16">
    <name type="scientific">Ficus carica</name>
    <name type="common">Common fig</name>
    <dbReference type="NCBI Taxonomy" id="3494"/>
    <lineage>
        <taxon>Eukaryota</taxon>
        <taxon>Viridiplantae</taxon>
        <taxon>Streptophyta</taxon>
        <taxon>Embryophyta</taxon>
        <taxon>Tracheophyta</taxon>
        <taxon>Spermatophyta</taxon>
        <taxon>Magnoliopsida</taxon>
        <taxon>eudicotyledons</taxon>
        <taxon>Gunneridae</taxon>
        <taxon>Pentapetalae</taxon>
        <taxon>rosids</taxon>
        <taxon>fabids</taxon>
        <taxon>Rosales</taxon>
        <taxon>Moraceae</taxon>
        <taxon>Ficeae</taxon>
        <taxon>Ficus</taxon>
    </lineage>
</organism>
<dbReference type="InterPro" id="IPR036640">
    <property type="entry name" value="ABC1_TM_sf"/>
</dbReference>
<feature type="compositionally biased region" description="Low complexity" evidence="11">
    <location>
        <begin position="657"/>
        <end position="682"/>
    </location>
</feature>
<feature type="transmembrane region" description="Helical" evidence="12">
    <location>
        <begin position="67"/>
        <end position="94"/>
    </location>
</feature>
<dbReference type="InterPro" id="IPR039421">
    <property type="entry name" value="Type_1_exporter"/>
</dbReference>
<dbReference type="CDD" id="cd18577">
    <property type="entry name" value="ABC_6TM_Pgp_ABCB1_D1_like"/>
    <property type="match status" value="1"/>
</dbReference>
<dbReference type="GO" id="GO:0010328">
    <property type="term" value="F:auxin influx transmembrane transporter activity"/>
    <property type="evidence" value="ECO:0007669"/>
    <property type="project" value="UniProtKB-ARBA"/>
</dbReference>
<dbReference type="PANTHER" id="PTHR43394">
    <property type="entry name" value="ATP-DEPENDENT PERMEASE MDL1, MITOCHONDRIAL"/>
    <property type="match status" value="1"/>
</dbReference>
<sequence>MAEEKCLDGDVKTLEAASSRCPKAVPDREKDEQETDNNKEMSRRKEDSTNSAVPFYKLFSFADSIDYLLMLVGTVSAVGNGISIPLMTVLFGTLIDSFGQSGNTKDVLPKVSKVSLDFVYLALGSATAACLRERQSARIRSLYLKTILRQDIGFFDMETNTGEVIERMSGDTVLIQEAMGEKVGKFIQLVMTFIGAFVVAFVKGWLLTLVMLSSIPALIISGAVMSITMGKLSSRGQSAYSLAAVVAEQTIGSIRTVASFTGEKLAVEKYNKSLAKAYKSGVQEGLASGLGMGVVLLIVFCTYGLAIWVGAKLIIEKGYTGGDILNIIFAVLTGSMSLGQASPSMTAFAAGQAAAFKMFEAINRKPQIDAYDDSGKILEDIHGDIELRDVYFSYTARPDEQIFSGFSLLIPSGTTAALVGQSGSGKSTVISLIERFYDPQSGEVLIDGINLKEFQLKWIRQKIGLVSQEPVLFTCSIKENIAYGKDGATFEEIRAAAELANAAKFIDKLPQGMDTMVGEHGTQLSGGQKQRVAIARAILKDPKILLLDEATSALDAESERIVQEALDRIMISRTTLIVAHRLSTIRNADTIAVIHRGKVVEKGNIFSMGICPHSELIKDPEGAYSQLIRLQQIHQASEQLGGASDQDRPGLIVNSGRNSSQRFSSMRSISRGSSGNDNSSRHSFSVSFGVPATISTLETTPAEANSLVASTPTPTPPPPPPQLPQEVSLRRLALLNKPETPVLLLGTIAAAVSGMIFPVFGLLLSRIVKTFFEPLDVLRKDFKFWALVFVGLGMVSLLASPSSGYFFTVAGCKLIRRIRSICFEKVVYMEVSWFDEGEHSSGAIGARLSADAALVRGLVGDALGLLVQNVATAVAGLIIAFKANWQMALIVLVLLPLIGLNGYVQVKFMKGFSSDAKKMYEEASKIANDAVGGIRTVASFCAEEKVMELYQKKCEGPIKAGIRQGVISGIGFGLSLFLVFNVYACTFYAGARLVAAGKTSFTDVFQVFFALSMAAIGVSQSGSLNTDINKAKTAAASVFAILDRKSKIDSSDDSGTVLESLKGDIEFRHVSFNYPTRPDVLIFQDLCLAIHSGKTVALVGESGSGKSTVISLLQRFYEPDSGQITLDGIEIQRLQLKWFRQQMGLVSQEPVLFNDTIRSNIAYGKQGNATETEILSAAQLANAHTFVSSLQQGYDTIVGERGIQLSGGQKQRVAIARAIVKAPKILLLDEATSALDADSERLVQHALDRVMVDRTTVVVAHRLSSINGADLIAVVKNGVIAEKGKHETLMAIKDGVYASLVALHTTTSS</sequence>
<dbReference type="FunFam" id="3.40.50.300:FF:000066">
    <property type="entry name" value="ABC transporter B family member 1"/>
    <property type="match status" value="2"/>
</dbReference>
<dbReference type="InterPro" id="IPR027417">
    <property type="entry name" value="P-loop_NTPase"/>
</dbReference>
<feature type="transmembrane region" description="Helical" evidence="12">
    <location>
        <begin position="887"/>
        <end position="904"/>
    </location>
</feature>
<dbReference type="InterPro" id="IPR017871">
    <property type="entry name" value="ABC_transporter-like_CS"/>
</dbReference>
<dbReference type="Proteomes" id="UP001187192">
    <property type="component" value="Unassembled WGS sequence"/>
</dbReference>
<evidence type="ECO:0000256" key="11">
    <source>
        <dbReference type="SAM" id="MobiDB-lite"/>
    </source>
</evidence>
<feature type="transmembrane region" description="Helical" evidence="12">
    <location>
        <begin position="784"/>
        <end position="810"/>
    </location>
</feature>
<dbReference type="GO" id="GO:0010329">
    <property type="term" value="F:auxin efflux transmembrane transporter activity"/>
    <property type="evidence" value="ECO:0007669"/>
    <property type="project" value="UniProtKB-ARBA"/>
</dbReference>
<reference evidence="15" key="1">
    <citation type="submission" date="2023-07" db="EMBL/GenBank/DDBJ databases">
        <title>draft genome sequence of fig (Ficus carica).</title>
        <authorList>
            <person name="Takahashi T."/>
            <person name="Nishimura K."/>
        </authorList>
    </citation>
    <scope>NUCLEOTIDE SEQUENCE</scope>
</reference>
<dbReference type="Pfam" id="PF00664">
    <property type="entry name" value="ABC_membrane"/>
    <property type="match status" value="2"/>
</dbReference>
<evidence type="ECO:0000259" key="13">
    <source>
        <dbReference type="PROSITE" id="PS50893"/>
    </source>
</evidence>
<evidence type="ECO:0000256" key="7">
    <source>
        <dbReference type="ARBA" id="ARBA00022840"/>
    </source>
</evidence>
<evidence type="ECO:0000256" key="1">
    <source>
        <dbReference type="ARBA" id="ARBA00004651"/>
    </source>
</evidence>
<evidence type="ECO:0000256" key="5">
    <source>
        <dbReference type="ARBA" id="ARBA00022737"/>
    </source>
</evidence>
<dbReference type="Gene3D" id="3.40.50.300">
    <property type="entry name" value="P-loop containing nucleotide triphosphate hydrolases"/>
    <property type="match status" value="2"/>
</dbReference>
<keyword evidence="5" id="KW-0677">Repeat</keyword>
<evidence type="ECO:0000256" key="4">
    <source>
        <dbReference type="ARBA" id="ARBA00022692"/>
    </source>
</evidence>
<dbReference type="GO" id="GO:0015421">
    <property type="term" value="F:ABC-type oligopeptide transporter activity"/>
    <property type="evidence" value="ECO:0007669"/>
    <property type="project" value="TreeGrafter"/>
</dbReference>
<dbReference type="GO" id="GO:0016887">
    <property type="term" value="F:ATP hydrolysis activity"/>
    <property type="evidence" value="ECO:0007669"/>
    <property type="project" value="InterPro"/>
</dbReference>
<keyword evidence="7" id="KW-0067">ATP-binding</keyword>
<dbReference type="FunFam" id="1.20.1560.10:FF:000009">
    <property type="entry name" value="ABC transporter B family member 1"/>
    <property type="match status" value="1"/>
</dbReference>
<dbReference type="GO" id="GO:0090374">
    <property type="term" value="P:oligopeptide export from mitochondrion"/>
    <property type="evidence" value="ECO:0007669"/>
    <property type="project" value="TreeGrafter"/>
</dbReference>
<keyword evidence="10" id="KW-0325">Glycoprotein</keyword>
<keyword evidence="6" id="KW-0547">Nucleotide-binding</keyword>
<evidence type="ECO:0000256" key="12">
    <source>
        <dbReference type="SAM" id="Phobius"/>
    </source>
</evidence>
<feature type="domain" description="ABC transmembrane type-1" evidence="14">
    <location>
        <begin position="71"/>
        <end position="350"/>
    </location>
</feature>
<evidence type="ECO:0000313" key="15">
    <source>
        <dbReference type="EMBL" id="GMN55054.1"/>
    </source>
</evidence>
<feature type="transmembrane region" description="Helical" evidence="12">
    <location>
        <begin position="862"/>
        <end position="881"/>
    </location>
</feature>
<feature type="compositionally biased region" description="Basic and acidic residues" evidence="11">
    <location>
        <begin position="25"/>
        <end position="46"/>
    </location>
</feature>
<evidence type="ECO:0000256" key="6">
    <source>
        <dbReference type="ARBA" id="ARBA00022741"/>
    </source>
</evidence>
<evidence type="ECO:0000256" key="2">
    <source>
        <dbReference type="ARBA" id="ARBA00007577"/>
    </source>
</evidence>
<dbReference type="SUPFAM" id="SSF90123">
    <property type="entry name" value="ABC transporter transmembrane region"/>
    <property type="match status" value="2"/>
</dbReference>
<gene>
    <name evidence="15" type="ORF">TIFTF001_024172</name>
</gene>
<keyword evidence="4 12" id="KW-0812">Transmembrane</keyword>
<evidence type="ECO:0000256" key="10">
    <source>
        <dbReference type="ARBA" id="ARBA00023180"/>
    </source>
</evidence>
<dbReference type="Gene3D" id="1.20.1560.10">
    <property type="entry name" value="ABC transporter type 1, transmembrane domain"/>
    <property type="match status" value="1"/>
</dbReference>
<dbReference type="PROSITE" id="PS50929">
    <property type="entry name" value="ABC_TM1F"/>
    <property type="match status" value="2"/>
</dbReference>
<dbReference type="FunFam" id="1.20.1560.10:FF:000044">
    <property type="entry name" value="ABC transporter B family member 9"/>
    <property type="match status" value="1"/>
</dbReference>
<evidence type="ECO:0000256" key="9">
    <source>
        <dbReference type="ARBA" id="ARBA00023136"/>
    </source>
</evidence>
<comment type="subcellular location">
    <subcellularLocation>
        <location evidence="1">Cell membrane</location>
        <topology evidence="1">Multi-pass membrane protein</topology>
    </subcellularLocation>
</comment>
<feature type="transmembrane region" description="Helical" evidence="12">
    <location>
        <begin position="327"/>
        <end position="350"/>
    </location>
</feature>
<evidence type="ECO:0000256" key="3">
    <source>
        <dbReference type="ARBA" id="ARBA00022448"/>
    </source>
</evidence>
<evidence type="ECO:0000256" key="8">
    <source>
        <dbReference type="ARBA" id="ARBA00022989"/>
    </source>
</evidence>
<dbReference type="SUPFAM" id="SSF52540">
    <property type="entry name" value="P-loop containing nucleoside triphosphate hydrolases"/>
    <property type="match status" value="2"/>
</dbReference>
<feature type="domain" description="ABC transporter" evidence="13">
    <location>
        <begin position="1065"/>
        <end position="1302"/>
    </location>
</feature>
<keyword evidence="3" id="KW-0813">Transport</keyword>
<feature type="transmembrane region" description="Helical" evidence="12">
    <location>
        <begin position="286"/>
        <end position="315"/>
    </location>
</feature>
<feature type="compositionally biased region" description="Pro residues" evidence="11">
    <location>
        <begin position="713"/>
        <end position="723"/>
    </location>
</feature>
<dbReference type="InterPro" id="IPR011527">
    <property type="entry name" value="ABC1_TM_dom"/>
</dbReference>
<feature type="transmembrane region" description="Helical" evidence="12">
    <location>
        <begin position="186"/>
        <end position="206"/>
    </location>
</feature>
<dbReference type="SMART" id="SM00382">
    <property type="entry name" value="AAA"/>
    <property type="match status" value="2"/>
</dbReference>